<proteinExistence type="predicted"/>
<organism evidence="3 4">
    <name type="scientific">Acidocella aquatica</name>
    <dbReference type="NCBI Taxonomy" id="1922313"/>
    <lineage>
        <taxon>Bacteria</taxon>
        <taxon>Pseudomonadati</taxon>
        <taxon>Pseudomonadota</taxon>
        <taxon>Alphaproteobacteria</taxon>
        <taxon>Acetobacterales</taxon>
        <taxon>Acidocellaceae</taxon>
        <taxon>Acidocella</taxon>
    </lineage>
</organism>
<comment type="caution">
    <text evidence="3">The sequence shown here is derived from an EMBL/GenBank/DDBJ whole genome shotgun (WGS) entry which is preliminary data.</text>
</comment>
<evidence type="ECO:0000256" key="1">
    <source>
        <dbReference type="SAM" id="Coils"/>
    </source>
</evidence>
<protein>
    <recommendedName>
        <fullName evidence="2">Flagellar assembly protein FliH/Type III secretion system HrpE domain-containing protein</fullName>
    </recommendedName>
</protein>
<keyword evidence="1" id="KW-0175">Coiled coil</keyword>
<sequence>MSFVTASRGRAKTFVQAVLAQDTASLAETEAEIARRVRQEVARLRERAESEARAEAETQIRAAMEPQAAALQSAATALQAAWAQLAAPLAQKERDLADLVTELSFLLARHITGAEALTNPASLQSLVTRLIAEAAAERGPRQSLLLRLNPADHAHLLPLIPAETASLLADEAVAQGGVLLEIIAPGGDPLDKIEWDASLTGRLETIRAALALPPGETP</sequence>
<evidence type="ECO:0000313" key="3">
    <source>
        <dbReference type="EMBL" id="GLR67511.1"/>
    </source>
</evidence>
<reference evidence="4" key="1">
    <citation type="journal article" date="2019" name="Int. J. Syst. Evol. Microbiol.">
        <title>The Global Catalogue of Microorganisms (GCM) 10K type strain sequencing project: providing services to taxonomists for standard genome sequencing and annotation.</title>
        <authorList>
            <consortium name="The Broad Institute Genomics Platform"/>
            <consortium name="The Broad Institute Genome Sequencing Center for Infectious Disease"/>
            <person name="Wu L."/>
            <person name="Ma J."/>
        </authorList>
    </citation>
    <scope>NUCLEOTIDE SEQUENCE [LARGE SCALE GENOMIC DNA]</scope>
    <source>
        <strain evidence="4">NBRC 112502</strain>
    </source>
</reference>
<name>A0ABQ6A6N1_9PROT</name>
<dbReference type="InterPro" id="IPR018035">
    <property type="entry name" value="Flagellar_FliH/T3SS_HrpE"/>
</dbReference>
<evidence type="ECO:0000313" key="4">
    <source>
        <dbReference type="Proteomes" id="UP001156641"/>
    </source>
</evidence>
<gene>
    <name evidence="3" type="ORF">GCM10010909_21920</name>
</gene>
<keyword evidence="4" id="KW-1185">Reference proteome</keyword>
<feature type="coiled-coil region" evidence="1">
    <location>
        <begin position="27"/>
        <end position="54"/>
    </location>
</feature>
<feature type="domain" description="Flagellar assembly protein FliH/Type III secretion system HrpE" evidence="2">
    <location>
        <begin position="74"/>
        <end position="181"/>
    </location>
</feature>
<dbReference type="EMBL" id="BSOS01000067">
    <property type="protein sequence ID" value="GLR67511.1"/>
    <property type="molecule type" value="Genomic_DNA"/>
</dbReference>
<evidence type="ECO:0000259" key="2">
    <source>
        <dbReference type="Pfam" id="PF02108"/>
    </source>
</evidence>
<accession>A0ABQ6A6N1</accession>
<dbReference type="Pfam" id="PF02108">
    <property type="entry name" value="FliH"/>
    <property type="match status" value="1"/>
</dbReference>
<dbReference type="Proteomes" id="UP001156641">
    <property type="component" value="Unassembled WGS sequence"/>
</dbReference>
<dbReference type="RefSeq" id="WP_284258247.1">
    <property type="nucleotide sequence ID" value="NZ_BSOS01000067.1"/>
</dbReference>